<dbReference type="PANTHER" id="PTHR43537:SF24">
    <property type="entry name" value="GLUCONATE OPERON TRANSCRIPTIONAL REPRESSOR"/>
    <property type="match status" value="1"/>
</dbReference>
<dbReference type="AlphaFoldDB" id="A0A4Q7ZML1"/>
<dbReference type="RefSeq" id="WP_130510878.1">
    <property type="nucleotide sequence ID" value="NZ_SHKY01000001.1"/>
</dbReference>
<feature type="domain" description="HTH gntR-type" evidence="4">
    <location>
        <begin position="7"/>
        <end position="74"/>
    </location>
</feature>
<accession>A0A4Q7ZML1</accession>
<evidence type="ECO:0000256" key="1">
    <source>
        <dbReference type="ARBA" id="ARBA00023015"/>
    </source>
</evidence>
<evidence type="ECO:0000256" key="3">
    <source>
        <dbReference type="ARBA" id="ARBA00023163"/>
    </source>
</evidence>
<dbReference type="PROSITE" id="PS50949">
    <property type="entry name" value="HTH_GNTR"/>
    <property type="match status" value="1"/>
</dbReference>
<dbReference type="Gene3D" id="1.20.120.530">
    <property type="entry name" value="GntR ligand-binding domain-like"/>
    <property type="match status" value="1"/>
</dbReference>
<organism evidence="5 6">
    <name type="scientific">Krasilnikovia cinnamomea</name>
    <dbReference type="NCBI Taxonomy" id="349313"/>
    <lineage>
        <taxon>Bacteria</taxon>
        <taxon>Bacillati</taxon>
        <taxon>Actinomycetota</taxon>
        <taxon>Actinomycetes</taxon>
        <taxon>Micromonosporales</taxon>
        <taxon>Micromonosporaceae</taxon>
        <taxon>Krasilnikovia</taxon>
    </lineage>
</organism>
<dbReference type="Gene3D" id="1.10.10.10">
    <property type="entry name" value="Winged helix-like DNA-binding domain superfamily/Winged helix DNA-binding domain"/>
    <property type="match status" value="1"/>
</dbReference>
<keyword evidence="1" id="KW-0805">Transcription regulation</keyword>
<dbReference type="Pfam" id="PF07729">
    <property type="entry name" value="FCD"/>
    <property type="match status" value="1"/>
</dbReference>
<dbReference type="InterPro" id="IPR011711">
    <property type="entry name" value="GntR_C"/>
</dbReference>
<dbReference type="OrthoDB" id="8680240at2"/>
<dbReference type="GO" id="GO:0003700">
    <property type="term" value="F:DNA-binding transcription factor activity"/>
    <property type="evidence" value="ECO:0007669"/>
    <property type="project" value="InterPro"/>
</dbReference>
<dbReference type="InterPro" id="IPR036388">
    <property type="entry name" value="WH-like_DNA-bd_sf"/>
</dbReference>
<dbReference type="CDD" id="cd07377">
    <property type="entry name" value="WHTH_GntR"/>
    <property type="match status" value="1"/>
</dbReference>
<dbReference type="SMART" id="SM00345">
    <property type="entry name" value="HTH_GNTR"/>
    <property type="match status" value="1"/>
</dbReference>
<comment type="caution">
    <text evidence="5">The sequence shown here is derived from an EMBL/GenBank/DDBJ whole genome shotgun (WGS) entry which is preliminary data.</text>
</comment>
<reference evidence="5 6" key="1">
    <citation type="submission" date="2019-02" db="EMBL/GenBank/DDBJ databases">
        <title>Sequencing the genomes of 1000 actinobacteria strains.</title>
        <authorList>
            <person name="Klenk H.-P."/>
        </authorList>
    </citation>
    <scope>NUCLEOTIDE SEQUENCE [LARGE SCALE GENOMIC DNA]</scope>
    <source>
        <strain evidence="5 6">DSM 45162</strain>
    </source>
</reference>
<keyword evidence="3" id="KW-0804">Transcription</keyword>
<dbReference type="SUPFAM" id="SSF46785">
    <property type="entry name" value="Winged helix' DNA-binding domain"/>
    <property type="match status" value="1"/>
</dbReference>
<dbReference type="Pfam" id="PF00392">
    <property type="entry name" value="GntR"/>
    <property type="match status" value="1"/>
</dbReference>
<dbReference type="InterPro" id="IPR008920">
    <property type="entry name" value="TF_FadR/GntR_C"/>
</dbReference>
<dbReference type="InterPro" id="IPR036390">
    <property type="entry name" value="WH_DNA-bd_sf"/>
</dbReference>
<dbReference type="EMBL" id="SHKY01000001">
    <property type="protein sequence ID" value="RZU52240.1"/>
    <property type="molecule type" value="Genomic_DNA"/>
</dbReference>
<keyword evidence="2 5" id="KW-0238">DNA-binding</keyword>
<sequence>MTYAVPPTRTAAVVRQLRNEIISGELPPGTLVKDAELAARLGVSITPVREAIAQLSVEGLIDIAPNRTRHVTKVTQKNALELIDVMSVLACAGFEWGVENLTSTHIDLMRQRQKEFVEGLRAGNTLAAGAAGADFSTIVILASGNRELQSMVDLVVARTLRILAMGAESELWTTWIRGHDAILELLDCGDRRGAVERYRQIYVEYRAQVESHLFDVG</sequence>
<evidence type="ECO:0000313" key="5">
    <source>
        <dbReference type="EMBL" id="RZU52240.1"/>
    </source>
</evidence>
<evidence type="ECO:0000256" key="2">
    <source>
        <dbReference type="ARBA" id="ARBA00023125"/>
    </source>
</evidence>
<dbReference type="GO" id="GO:0003677">
    <property type="term" value="F:DNA binding"/>
    <property type="evidence" value="ECO:0007669"/>
    <property type="project" value="UniProtKB-KW"/>
</dbReference>
<proteinExistence type="predicted"/>
<name>A0A4Q7ZML1_9ACTN</name>
<keyword evidence="6" id="KW-1185">Reference proteome</keyword>
<dbReference type="Proteomes" id="UP000292564">
    <property type="component" value="Unassembled WGS sequence"/>
</dbReference>
<dbReference type="SUPFAM" id="SSF48008">
    <property type="entry name" value="GntR ligand-binding domain-like"/>
    <property type="match status" value="1"/>
</dbReference>
<evidence type="ECO:0000313" key="6">
    <source>
        <dbReference type="Proteomes" id="UP000292564"/>
    </source>
</evidence>
<evidence type="ECO:0000259" key="4">
    <source>
        <dbReference type="PROSITE" id="PS50949"/>
    </source>
</evidence>
<protein>
    <submittedName>
        <fullName evidence="5">DNA-binding GntR family transcriptional regulator</fullName>
    </submittedName>
</protein>
<dbReference type="PANTHER" id="PTHR43537">
    <property type="entry name" value="TRANSCRIPTIONAL REGULATOR, GNTR FAMILY"/>
    <property type="match status" value="1"/>
</dbReference>
<gene>
    <name evidence="5" type="ORF">EV385_4088</name>
</gene>
<dbReference type="InterPro" id="IPR000524">
    <property type="entry name" value="Tscrpt_reg_HTH_GntR"/>
</dbReference>